<keyword evidence="4" id="KW-1185">Reference proteome</keyword>
<keyword evidence="1" id="KW-0808">Transferase</keyword>
<dbReference type="InterPro" id="IPR036095">
    <property type="entry name" value="PTS_EIIB-like_sf"/>
</dbReference>
<dbReference type="InterPro" id="IPR013011">
    <property type="entry name" value="PTS_EIIB_2"/>
</dbReference>
<dbReference type="PROSITE" id="PS51099">
    <property type="entry name" value="PTS_EIIB_TYPE_2"/>
    <property type="match status" value="1"/>
</dbReference>
<proteinExistence type="predicted"/>
<evidence type="ECO:0000256" key="1">
    <source>
        <dbReference type="ARBA" id="ARBA00022679"/>
    </source>
</evidence>
<dbReference type="InterPro" id="IPR003501">
    <property type="entry name" value="PTS_EIIB_2/3"/>
</dbReference>
<evidence type="ECO:0000313" key="3">
    <source>
        <dbReference type="EMBL" id="TQW14919.1"/>
    </source>
</evidence>
<accession>A0ABY3BCS3</accession>
<reference evidence="3 4" key="1">
    <citation type="submission" date="2019-04" db="EMBL/GenBank/DDBJ databases">
        <title>Lactobacillus gasseri 7171 assembly.</title>
        <authorList>
            <person name="Joris B.R."/>
            <person name="Giguere D."/>
        </authorList>
    </citation>
    <scope>NUCLEOTIDE SEQUENCE [LARGE SCALE GENOMIC DNA]</scope>
    <source>
        <strain evidence="3 4">7171</strain>
    </source>
</reference>
<dbReference type="SUPFAM" id="SSF52794">
    <property type="entry name" value="PTS system IIB component-like"/>
    <property type="match status" value="1"/>
</dbReference>
<dbReference type="EMBL" id="SRMD01000088">
    <property type="protein sequence ID" value="TQW14919.1"/>
    <property type="molecule type" value="Genomic_DNA"/>
</dbReference>
<evidence type="ECO:0000259" key="2">
    <source>
        <dbReference type="PROSITE" id="PS51099"/>
    </source>
</evidence>
<evidence type="ECO:0000313" key="4">
    <source>
        <dbReference type="Proteomes" id="UP000316012"/>
    </source>
</evidence>
<dbReference type="RefSeq" id="WP_003651969.1">
    <property type="nucleotide sequence ID" value="NZ_JASOUT010000006.1"/>
</dbReference>
<protein>
    <recommendedName>
        <fullName evidence="2">PTS EIIB type-2 domain-containing protein</fullName>
    </recommendedName>
</protein>
<gene>
    <name evidence="3" type="ORF">FIPPAONL_01329</name>
</gene>
<organism evidence="3 4">
    <name type="scientific">Lactobacillus gasseri</name>
    <dbReference type="NCBI Taxonomy" id="1596"/>
    <lineage>
        <taxon>Bacteria</taxon>
        <taxon>Bacillati</taxon>
        <taxon>Bacillota</taxon>
        <taxon>Bacilli</taxon>
        <taxon>Lactobacillales</taxon>
        <taxon>Lactobacillaceae</taxon>
        <taxon>Lactobacillus</taxon>
    </lineage>
</organism>
<dbReference type="Pfam" id="PF02302">
    <property type="entry name" value="PTS_IIB"/>
    <property type="match status" value="1"/>
</dbReference>
<dbReference type="Gene3D" id="3.40.50.2300">
    <property type="match status" value="1"/>
</dbReference>
<dbReference type="CDD" id="cd05566">
    <property type="entry name" value="PTS_IIB_galactitol"/>
    <property type="match status" value="1"/>
</dbReference>
<sequence>MKKMLIMCGAGHATSTVVHAKVNNWLEENNLQDQVEIKQSAVTEEIDNINNGDYDIVISTTIVPDVIKDKVINGVALLTGVGADKVWDQVKKEIEQ</sequence>
<comment type="caution">
    <text evidence="3">The sequence shown here is derived from an EMBL/GenBank/DDBJ whole genome shotgun (WGS) entry which is preliminary data.</text>
</comment>
<feature type="domain" description="PTS EIIB type-2" evidence="2">
    <location>
        <begin position="2"/>
        <end position="96"/>
    </location>
</feature>
<dbReference type="Proteomes" id="UP000316012">
    <property type="component" value="Unassembled WGS sequence"/>
</dbReference>
<name>A0ABY3BCS3_LACGS</name>